<feature type="region of interest" description="Disordered" evidence="1">
    <location>
        <begin position="1"/>
        <end position="46"/>
    </location>
</feature>
<dbReference type="InParanoid" id="A0A067N3E3"/>
<proteinExistence type="predicted"/>
<feature type="region of interest" description="Disordered" evidence="1">
    <location>
        <begin position="172"/>
        <end position="224"/>
    </location>
</feature>
<feature type="compositionally biased region" description="Basic residues" evidence="1">
    <location>
        <begin position="19"/>
        <end position="39"/>
    </location>
</feature>
<reference evidence="3" key="1">
    <citation type="journal article" date="2014" name="Proc. Natl. Acad. Sci. U.S.A.">
        <title>Extensive sampling of basidiomycete genomes demonstrates inadequacy of the white-rot/brown-rot paradigm for wood decay fungi.</title>
        <authorList>
            <person name="Riley R."/>
            <person name="Salamov A.A."/>
            <person name="Brown D.W."/>
            <person name="Nagy L.G."/>
            <person name="Floudas D."/>
            <person name="Held B.W."/>
            <person name="Levasseur A."/>
            <person name="Lombard V."/>
            <person name="Morin E."/>
            <person name="Otillar R."/>
            <person name="Lindquist E.A."/>
            <person name="Sun H."/>
            <person name="LaButti K.M."/>
            <person name="Schmutz J."/>
            <person name="Jabbour D."/>
            <person name="Luo H."/>
            <person name="Baker S.E."/>
            <person name="Pisabarro A.G."/>
            <person name="Walton J.D."/>
            <person name="Blanchette R.A."/>
            <person name="Henrissat B."/>
            <person name="Martin F."/>
            <person name="Cullen D."/>
            <person name="Hibbett D.S."/>
            <person name="Grigoriev I.V."/>
        </authorList>
    </citation>
    <scope>NUCLEOTIDE SEQUENCE [LARGE SCALE GENOMIC DNA]</scope>
    <source>
        <strain evidence="3">FD-172 SS1</strain>
    </source>
</reference>
<evidence type="ECO:0000313" key="2">
    <source>
        <dbReference type="EMBL" id="KDQ18662.1"/>
    </source>
</evidence>
<dbReference type="HOGENOM" id="CLU_102303_0_0_1"/>
<gene>
    <name evidence="2" type="ORF">BOTBODRAFT_517974</name>
</gene>
<accession>A0A067N3E3</accession>
<dbReference type="OrthoDB" id="2505473at2759"/>
<feature type="region of interest" description="Disordered" evidence="1">
    <location>
        <begin position="124"/>
        <end position="160"/>
    </location>
</feature>
<evidence type="ECO:0000256" key="1">
    <source>
        <dbReference type="SAM" id="MobiDB-lite"/>
    </source>
</evidence>
<sequence>MSSQETSSEPTATSSTRGGRGRKRGGFGKAMRARGRGNYRGRPAEFGTRLVLGGEEKLTEEEEEEIARELREKYAKRKLGTNTDRYEEEQDPEAEPEPEVDLSTFLSKQREALTVKKIEAAQYLHDDDDDDDVDHTLSHLSSKMATPSVRNSRARKGKQQEIEWDNSMEQMAQEKSKADALRDIKSRFEKKGSKSQDRNRGKPFSIPAPDEPESMEQFLDDLLT</sequence>
<dbReference type="STRING" id="930990.A0A067N3E3"/>
<name>A0A067N3E3_BOTB1</name>
<evidence type="ECO:0000313" key="3">
    <source>
        <dbReference type="Proteomes" id="UP000027195"/>
    </source>
</evidence>
<feature type="compositionally biased region" description="Low complexity" evidence="1">
    <location>
        <begin position="1"/>
        <end position="17"/>
    </location>
</feature>
<keyword evidence="3" id="KW-1185">Reference proteome</keyword>
<feature type="compositionally biased region" description="Acidic residues" evidence="1">
    <location>
        <begin position="86"/>
        <end position="100"/>
    </location>
</feature>
<dbReference type="Proteomes" id="UP000027195">
    <property type="component" value="Unassembled WGS sequence"/>
</dbReference>
<protein>
    <submittedName>
        <fullName evidence="2">Uncharacterized protein</fullName>
    </submittedName>
</protein>
<organism evidence="2 3">
    <name type="scientific">Botryobasidium botryosum (strain FD-172 SS1)</name>
    <dbReference type="NCBI Taxonomy" id="930990"/>
    <lineage>
        <taxon>Eukaryota</taxon>
        <taxon>Fungi</taxon>
        <taxon>Dikarya</taxon>
        <taxon>Basidiomycota</taxon>
        <taxon>Agaricomycotina</taxon>
        <taxon>Agaricomycetes</taxon>
        <taxon>Cantharellales</taxon>
        <taxon>Botryobasidiaceae</taxon>
        <taxon>Botryobasidium</taxon>
    </lineage>
</organism>
<dbReference type="EMBL" id="KL198021">
    <property type="protein sequence ID" value="KDQ18662.1"/>
    <property type="molecule type" value="Genomic_DNA"/>
</dbReference>
<feature type="region of interest" description="Disordered" evidence="1">
    <location>
        <begin position="72"/>
        <end position="101"/>
    </location>
</feature>
<feature type="compositionally biased region" description="Basic and acidic residues" evidence="1">
    <location>
        <begin position="172"/>
        <end position="200"/>
    </location>
</feature>
<dbReference type="AlphaFoldDB" id="A0A067N3E3"/>